<feature type="region of interest" description="Disordered" evidence="1">
    <location>
        <begin position="1"/>
        <end position="118"/>
    </location>
</feature>
<feature type="compositionally biased region" description="Low complexity" evidence="1">
    <location>
        <begin position="7"/>
        <end position="30"/>
    </location>
</feature>
<feature type="compositionally biased region" description="Polar residues" evidence="1">
    <location>
        <begin position="894"/>
        <end position="911"/>
    </location>
</feature>
<feature type="compositionally biased region" description="Polar residues" evidence="1">
    <location>
        <begin position="754"/>
        <end position="770"/>
    </location>
</feature>
<feature type="compositionally biased region" description="Polar residues" evidence="1">
    <location>
        <begin position="838"/>
        <end position="859"/>
    </location>
</feature>
<reference evidence="2" key="1">
    <citation type="journal article" date="2020" name="Stud. Mycol.">
        <title>101 Dothideomycetes genomes: a test case for predicting lifestyles and emergence of pathogens.</title>
        <authorList>
            <person name="Haridas S."/>
            <person name="Albert R."/>
            <person name="Binder M."/>
            <person name="Bloem J."/>
            <person name="Labutti K."/>
            <person name="Salamov A."/>
            <person name="Andreopoulos B."/>
            <person name="Baker S."/>
            <person name="Barry K."/>
            <person name="Bills G."/>
            <person name="Bluhm B."/>
            <person name="Cannon C."/>
            <person name="Castanera R."/>
            <person name="Culley D."/>
            <person name="Daum C."/>
            <person name="Ezra D."/>
            <person name="Gonzalez J."/>
            <person name="Henrissat B."/>
            <person name="Kuo A."/>
            <person name="Liang C."/>
            <person name="Lipzen A."/>
            <person name="Lutzoni F."/>
            <person name="Magnuson J."/>
            <person name="Mondo S."/>
            <person name="Nolan M."/>
            <person name="Ohm R."/>
            <person name="Pangilinan J."/>
            <person name="Park H.-J."/>
            <person name="Ramirez L."/>
            <person name="Alfaro M."/>
            <person name="Sun H."/>
            <person name="Tritt A."/>
            <person name="Yoshinaga Y."/>
            <person name="Zwiers L.-H."/>
            <person name="Turgeon B."/>
            <person name="Goodwin S."/>
            <person name="Spatafora J."/>
            <person name="Crous P."/>
            <person name="Grigoriev I."/>
        </authorList>
    </citation>
    <scope>NUCLEOTIDE SEQUENCE</scope>
    <source>
        <strain evidence="2">CBS 121739</strain>
    </source>
</reference>
<dbReference type="OrthoDB" id="5559380at2759"/>
<dbReference type="AlphaFoldDB" id="A0A6A6WDC0"/>
<accession>A0A6A6WDC0</accession>
<feature type="compositionally biased region" description="Polar residues" evidence="1">
    <location>
        <begin position="1012"/>
        <end position="1049"/>
    </location>
</feature>
<feature type="compositionally biased region" description="Polar residues" evidence="1">
    <location>
        <begin position="185"/>
        <end position="196"/>
    </location>
</feature>
<dbReference type="GO" id="GO:0051293">
    <property type="term" value="P:establishment of spindle localization"/>
    <property type="evidence" value="ECO:0007669"/>
    <property type="project" value="TreeGrafter"/>
</dbReference>
<dbReference type="GO" id="GO:0005816">
    <property type="term" value="C:spindle pole body"/>
    <property type="evidence" value="ECO:0007669"/>
    <property type="project" value="TreeGrafter"/>
</dbReference>
<dbReference type="GO" id="GO:0005938">
    <property type="term" value="C:cell cortex"/>
    <property type="evidence" value="ECO:0007669"/>
    <property type="project" value="TreeGrafter"/>
</dbReference>
<feature type="compositionally biased region" description="Low complexity" evidence="1">
    <location>
        <begin position="787"/>
        <end position="803"/>
    </location>
</feature>
<dbReference type="Pfam" id="PF08580">
    <property type="entry name" value="KAR9"/>
    <property type="match status" value="1"/>
</dbReference>
<dbReference type="PANTHER" id="PTHR37271">
    <property type="entry name" value="KARYOGAMY PROTEIN KAR9"/>
    <property type="match status" value="1"/>
</dbReference>
<dbReference type="PANTHER" id="PTHR37271:SF1">
    <property type="entry name" value="KARYOGAMY PROTEIN KAR9"/>
    <property type="match status" value="1"/>
</dbReference>
<evidence type="ECO:0000313" key="3">
    <source>
        <dbReference type="Proteomes" id="UP000799437"/>
    </source>
</evidence>
<feature type="compositionally biased region" description="Low complexity" evidence="1">
    <location>
        <begin position="824"/>
        <end position="837"/>
    </location>
</feature>
<dbReference type="GO" id="GO:0031578">
    <property type="term" value="P:mitotic spindle orientation checkpoint signaling"/>
    <property type="evidence" value="ECO:0007669"/>
    <property type="project" value="TreeGrafter"/>
</dbReference>
<dbReference type="Proteomes" id="UP000799437">
    <property type="component" value="Unassembled WGS sequence"/>
</dbReference>
<feature type="compositionally biased region" description="Low complexity" evidence="1">
    <location>
        <begin position="47"/>
        <end position="56"/>
    </location>
</feature>
<organism evidence="2 3">
    <name type="scientific">Pseudovirgaria hyperparasitica</name>
    <dbReference type="NCBI Taxonomy" id="470096"/>
    <lineage>
        <taxon>Eukaryota</taxon>
        <taxon>Fungi</taxon>
        <taxon>Dikarya</taxon>
        <taxon>Ascomycota</taxon>
        <taxon>Pezizomycotina</taxon>
        <taxon>Dothideomycetes</taxon>
        <taxon>Dothideomycetes incertae sedis</taxon>
        <taxon>Acrospermales</taxon>
        <taxon>Acrospermaceae</taxon>
        <taxon>Pseudovirgaria</taxon>
    </lineage>
</organism>
<dbReference type="EMBL" id="ML996569">
    <property type="protein sequence ID" value="KAF2760054.1"/>
    <property type="molecule type" value="Genomic_DNA"/>
</dbReference>
<evidence type="ECO:0000256" key="1">
    <source>
        <dbReference type="SAM" id="MobiDB-lite"/>
    </source>
</evidence>
<dbReference type="InterPro" id="IPR013889">
    <property type="entry name" value="Karyogamy_KAR9"/>
</dbReference>
<sequence length="1061" mass="115565">MPATANSSPEPRLPLAAAAASPPTSLDASSQAQPQHRGRLDEHLHLDTLPLNTLKPLPTPSPVASPLSDRPGSRDSTSERSRTLRRPSPGLLARMKLLDSANKARVVSSPVNGQDKIGRIPASQIRELDSFHRERAILVERRGREWTGPGTPPALLPEESETSVRSRDSTSALDTMEPAEPASIDSEQSSIISTSDHAVPSDSESERVVDNQKYRLPELEKVQSPGTSDGYFGTATIYGSGTRSRPGTAGAQDGYGTATIISNEPSRGPTPPPKDSPLVPESPAIPWRALADGGSDLQNYCNRPTRANSIYSLSRVSFTNQILQLTSINLPNSDSLAASIRGLSTSTAAGRALGEAANQIQQWIKKGAEVLNGLDAEDDVEWAAAAGREGLEEVDAAITRFEGLVEVYIGAIEELQAREDIMAIPANDLKFLVGQMEDIISKWTKIKKTLKGIKEQVEIALEWEELWNVVLGEIGMEIDALNRLVFEMEERRYRLAGAQGDASELLELQELETIVEEAPRNNKKAVASNRFSFTPAFGSNSPLLSPTLETKHEDSNLLALFARMQPLRASLDFLPMRLQHFSLRASPNFPTACGELDDRKTTLEGQWKKLEADAEALRRELGEDRWIHLFRNAGNKALTMWQSLSRSIRKLRKAFEDNADPEYIALKLRSYEEKKPHYPPAIERVLTVIERGIKDRLTINGEILRLQTDVRQKLTELSEEVKDMDAFLEDSQLHKSQQLRDSISTILSTEQSFASSALDTPGTSSASSVILSRKNSDHSPYGRKSRQTSFASSSSRADSNPAAVKRRSGLPTPSPSQVPRKTPVSRSSAVESRSVSSPTPGTRMSSSTPTQGRRTSIQPSSQSPSNKPRWSSSSNLNGTKIGHNFKPLAVDTPARSSTPTIRTPNSLRSVASHSSLPMRSPLSRSLASPPPSAGARSASTTPGQQPSSSRRTSAIAASPMTPMRRPGSALRGTLSASSSKNSTNLSGRKSSLLTPDDSVREEYDEEDEVSPTLRTAKTNGRMSSLNKRQSLLPQSVTQRSVSGPVSGRTSKLEDRPRWRGA</sequence>
<dbReference type="GeneID" id="54484783"/>
<feature type="region of interest" description="Disordered" evidence="1">
    <location>
        <begin position="144"/>
        <end position="279"/>
    </location>
</feature>
<dbReference type="GO" id="GO:0043332">
    <property type="term" value="C:mating projection tip"/>
    <property type="evidence" value="ECO:0007669"/>
    <property type="project" value="TreeGrafter"/>
</dbReference>
<gene>
    <name evidence="2" type="ORF">EJ05DRAFT_475072</name>
</gene>
<feature type="compositionally biased region" description="Low complexity" evidence="1">
    <location>
        <begin position="947"/>
        <end position="958"/>
    </location>
</feature>
<protein>
    <submittedName>
        <fullName evidence="2">KAR9-domain-containing protein</fullName>
    </submittedName>
</protein>
<feature type="compositionally biased region" description="Basic and acidic residues" evidence="1">
    <location>
        <begin position="1050"/>
        <end position="1061"/>
    </location>
</feature>
<name>A0A6A6WDC0_9PEZI</name>
<evidence type="ECO:0000313" key="2">
    <source>
        <dbReference type="EMBL" id="KAF2760054.1"/>
    </source>
</evidence>
<keyword evidence="3" id="KW-1185">Reference proteome</keyword>
<dbReference type="RefSeq" id="XP_033602505.1">
    <property type="nucleotide sequence ID" value="XM_033743729.1"/>
</dbReference>
<feature type="region of interest" description="Disordered" evidence="1">
    <location>
        <begin position="754"/>
        <end position="1061"/>
    </location>
</feature>
<feature type="compositionally biased region" description="Low complexity" evidence="1">
    <location>
        <begin position="860"/>
        <end position="874"/>
    </location>
</feature>
<feature type="compositionally biased region" description="Basic and acidic residues" evidence="1">
    <location>
        <begin position="204"/>
        <end position="221"/>
    </location>
</feature>
<proteinExistence type="predicted"/>
<feature type="compositionally biased region" description="Basic and acidic residues" evidence="1">
    <location>
        <begin position="71"/>
        <end position="82"/>
    </location>
</feature>
<feature type="compositionally biased region" description="Low complexity" evidence="1">
    <location>
        <begin position="973"/>
        <end position="986"/>
    </location>
</feature>
<feature type="compositionally biased region" description="Low complexity" evidence="1">
    <location>
        <begin position="912"/>
        <end position="939"/>
    </location>
</feature>
<dbReference type="GO" id="GO:0030473">
    <property type="term" value="P:nuclear migration along microtubule"/>
    <property type="evidence" value="ECO:0007669"/>
    <property type="project" value="TreeGrafter"/>
</dbReference>